<accession>A0ABY4LV18</accession>
<feature type="compositionally biased region" description="Polar residues" evidence="1">
    <location>
        <begin position="64"/>
        <end position="76"/>
    </location>
</feature>
<dbReference type="Pfam" id="PF13585">
    <property type="entry name" value="CHU_C"/>
    <property type="match status" value="1"/>
</dbReference>
<keyword evidence="3" id="KW-1185">Reference proteome</keyword>
<organism evidence="2 3">
    <name type="scientific">Flavobacterium humidisoli</name>
    <dbReference type="NCBI Taxonomy" id="2937442"/>
    <lineage>
        <taxon>Bacteria</taxon>
        <taxon>Pseudomonadati</taxon>
        <taxon>Bacteroidota</taxon>
        <taxon>Flavobacteriia</taxon>
        <taxon>Flavobacteriales</taxon>
        <taxon>Flavobacteriaceae</taxon>
        <taxon>Flavobacterium</taxon>
    </lineage>
</organism>
<dbReference type="CDD" id="cd00146">
    <property type="entry name" value="PKD"/>
    <property type="match status" value="1"/>
</dbReference>
<dbReference type="InterPro" id="IPR025667">
    <property type="entry name" value="SprB_repeat"/>
</dbReference>
<dbReference type="InterPro" id="IPR026341">
    <property type="entry name" value="T9SS_type_B"/>
</dbReference>
<dbReference type="RefSeq" id="WP_248728793.1">
    <property type="nucleotide sequence ID" value="NZ_CP096829.1"/>
</dbReference>
<protein>
    <submittedName>
        <fullName evidence="2">T9SS type B sorting domain-containing protein</fullName>
    </submittedName>
</protein>
<feature type="region of interest" description="Disordered" evidence="1">
    <location>
        <begin position="53"/>
        <end position="76"/>
    </location>
</feature>
<dbReference type="InterPro" id="IPR047589">
    <property type="entry name" value="DUF11_rpt"/>
</dbReference>
<evidence type="ECO:0000313" key="2">
    <source>
        <dbReference type="EMBL" id="UPZ16712.1"/>
    </source>
</evidence>
<name>A0ABY4LV18_9FLAO</name>
<gene>
    <name evidence="2" type="ORF">M0M44_05065</name>
</gene>
<dbReference type="Proteomes" id="UP000829998">
    <property type="component" value="Chromosome"/>
</dbReference>
<sequence>MKKTTIFKVFIAAVFLLLGISSYGQLRKNFDPRYNTSLKGDILVIGNNILNRDGGGRNNRPNNPFDSQGTGTTANDNLDMKYIDIDNESTFNSSSATLVIPDASKDCYEIAYAALYWSGTYQGSDRSNINKVKLKTGTSAYKDITGSIIWDEGASGVNNAYLSKPYACFKEITAEVKAAGPGLYTIADVVCSQGSLNPGGGNSAGWSIYVIYKDPKLPSKYITSFDGFSMIRSTDPPLDIPISGFRTNPEGNVNVKLGFSALEGDNPLEGDGLQFKGGNSAIWGPVSSLARPITPAVPPSRWDAGSPAKPNFFNSTITDGDAIMTNRNPASKNTLGYDAGVVKVLNDGNTIIQNNETSATLRINTSQDSYFMFFTAISVEIIEPKIVLTKIVKNSNGDNIGGQTVTLGQQLNYEIGFKNTGNDDATSFTIRDQLPINIIFNYPTDLLPLPDGVTVKSWNPTTRNIVFDVRSDIVKVGLTEKTIKFKVQVIPDCTMLDEACSNSIDNSAYATYKGSQNTSFTISDDPSVDTNTGCILVPKATNFLVGVDGCQYDRKRTLCTETLDITAANGYSTYTWYSDKEKTKKIGTGQTLTVKDPGTYYVYNEAPAPCRSIFEKFTVERFGQTAKNPVLDVADQIVICPNDGKELPKIFLCGANASRLIQTGINDSSNIVWERLDTSSCKAVTNENCANESTDCKWIQVSTGPDFTAKDAGQYRLTINYSGSCFNRFYFNVFTNPLAPTEEHVDLLCGNSGSITVRDVPAGYQYAIKTSPTATIQEWEWQDSNTFPIYNPDSYTIYIRQKGVTTNPCIFKIPNILIRRLNLTLDGKKTDPICPTDLGSASVGIKDFEGPYYIYLYNQATGQIEKQDGPVTALDYSFSSLSYGTYGKNYYIRVTSSPINQTPAPKCDVSYYFEIKPPSSQLKAFATLQEPFTACSDGKLLLSASGGKAPYAYFINGSPTRVDTNPVIITEAKTYEIKVVDDAGCSATTSITIPEVSKPTFDVNHTSSVCYDGASSIRIENIVANGNTLAYSITNGQSFSANPVFLNVGPGTYKVVVRYSVTYTVNNTQQIKHCFTDPVDVTITGPASALTASAGVAALAGCSLPDGNGVNQGGKVRINNVEGGTPPYEYDFGDGKGWIPNKNEAEVLPGTYVLRVKDKAGCIFTIPYNVVLDPKPGDPTIDDPITTYTCDGKASTTVTVRNPQNANYTYEYYIDDIPNTPITNNVFTDIKAGTHTITVKYKVTSVPTYSNLLREDFGRGPDAKIPGIHPAYCWEPQDDVEDCGVGGYMPVLLNDGEYVVTKGLLPAHVGGFNWNLPKDNTAVINNTPGITDGRFLAVNVGGVVPIGGVLYSKTINDVIPNQDIQVSLYMLNLLSKNNNLPSPRLTIQLQKNGQLISPAASKDTQEIPRDEKWHNTTDLGNGQVLTLNPGNNTSLEFVILSYSQVIDGNDLAVDDIWVRQIPETCGAEKDFTVIVEDNKGFKADTPIIDNLTCIDKADGVITIPVSNFNPATGYYYTVNGGGLQNSSASPLVLDKLAAGNYTVVVQYDAAGNCSTSYTRSVTAPEAVTALATVTIQPTCIDGAVIKASAKGGKPNYKYQLERPDGTIVIPFQTDDTFNLPLTATGDFVVVVKDSGDCSSGASDVVSVVGAVAPTATLDASSDLCYDAGNKATLVVSVSGGKAPYHYSLDGVNYQDSEKFDNLGAGTYTIYVRDANGCNATPLTNIAIGTQVTAYAEVTKALDCTNSPNAQITITAQNGTPGYTYEVSVNGDPFVAIGSNVYPATTTGSYVFRVTDSKGCPALTTAVTVDTKLEPTGSTTPINPKCYNGNNGSFTVIPAGGNGGPYEFSFDGGNTFGSSATYSNLDAFVGATNTKTYKYQVKDGKGCLSPIYDVVLTNPTQVTVSGSFPANTSCSSTAVITIVGAGGAGGYTYNFDGGTNYNGVTTKTVTLTNAEQTIKFYVKDANGCTAENEIKVPAFNPPTGITISTPAAVTCNLTSTSLVLTANAGIAPYTYEVTSGPVMPAPQTGNTATFTGLTPGEYKFKVTDANGCTAIGTKTIDQAVKIKAEGAKTDELCVGSKNGSATFTVSDVSSTGNFTYTFTPNTGTPNVNGNTVTYTNLAPGTYTFVATDKTTGCVSDSKQVTVGAATAIDFTVNASKISCNNKIATLTITGITGGNGSYSYAYAPSGSTIPTTAYGTTLTVDTAVLTTTIDVYVKDVNNCYTKKTVSVGTEDLPKMDPIAAQCYPGSPISVKITGTYALPATFSKDGTNFGTADTFNLTPGTYKLTVKDKFGCTDFINYVVAEQLTITPSVVADTNCTPNTTISLSSAGGTGTRTYAVSINGGGYSTVTSPYTATVAGTYKFRVNDSANPVCYAYTTDITVTLKPTVLTINTSKVDVKCNGAKTGSILVTATSGKAPFTYTITKRGSSPAEVYNVNNPSGLGAGIYDIVVEDALGCKTATADVTITEPAELTADASIDPFTCNTTNTKEPKNVTVTGTGGVLPYSYSFNGGSYGPSNTLEVVDNTKTQTVRYSIMDANGCTTAVKTLTISPLNPPKIAKVDVTKIYCDPVASRKSTATITLVAGSGAVTSYTIVSGQTNTTGATSGVFTDLDPGNYTFRATASNGCYDEFSINIPPVVSITAAANKLNDVYCFAVPKETTGAIRYTVGKFVTTYSYTINGVQTATNQTATSFDLTNLGEGTYDVVFTDETTLCTFPTKVVITQPTDALVLNLDSNVKANCNKATAKVTVHATGGTLDYKYAFKQNNVAPTDSDYKDAASADLSPVMNTEWDVWVKDANNCTAKIDVTIDTDLAPTVDVKVNNQCTASGNAFVIEATGNGGVAPYTYTINTGVAPSPANIFTVGAGTYTITVKDANGCTGTAPITVYDAMTVSAEITKELTCAAVTPTNGKITVKVVTGGKPNFTYKVKVDAGSYPTTGTPFTGTSFDYPVTAAGTYQFEITDANGCIKETIAVEVKDPQTVVVKDTPTSPTCNGDADGTVTLEATAGEGPFKFSFNGGLFLDKFIYGGLIAGSYPYTVRDSKGCEASGTAIITAPAAIDPEIEIHGITCNSTKPGSIDISLKPSSGGTAPFIYHLYDNTMKEIATYTAATAADAATVHNFPNLFFGDYYINIVDAKGCKFESTALRIAPPPYLEFGAEVIGATCDDGISVKLELLTGSGVPNFTYSIYGLGMSSGSIPDREYTFTHLEQNTTYNFMVVDANGCPSYLEYTTPKISDITADVTPKDVTCFNAGNGELRFEVKDLGVGTTHIYYEVRDNLTNLPILSPKFGDITAAPYTGTITGLLPGNYVLYVKEIDGTKCSTTTKFQIKQPASELDASITKVVNATCDKNAFVTVSAGGGTGPYAYGFYTAPATAPATFGSGNVLELPYSLTTTNYNIVVIDANGCEKELGQIISKDPSPEISLDVDNKCVSEDTFGIVVTLSNAGMPGYSIKVDDGVFVPYTGTFPYTIQNLHSGEHEITIKDKNNCTDVKKITIDAPLKLEASNLVLPDCNDDNGGVTLVPSGGSGDYGYSILPSFPSVSIVGNTITGLQAGKYVVTMIDNVNVGCSTTTEFELPAGTPVTFDAVTTDVLCLGDANGTITVNLLTGNNEPPYTYEIALVSGAPLPVGIVQTDNVFSNLPKGDYRITVTSKRLCSLYKDYTIGGPTIALGADVALKDFGCLSGSDPELAEVTITGTGGTAPYLYNFDGSANYTKENKVTIPNDGNPHTVNYYVIDKNGCKTNGSTIVNPFTKLDDITFDQTIEATCPDEETQVTLTVIGGYTIDKYEIVSPFARDNGVSNVFDYLLAGTYIFKVTDARGCAIERPYTIEKLDKIDIVKASQINVSCNSANGTNDNGEATFTVSDFSTAGYTVAVTSATGLAYNPPTIVGDVVTVTGLVEGTYTVTVTDNKTNCSKSADVTITMPAPIVFAATGSNVYCSEDNSTITITNIVGGTPNYSYAAVIRNQPAPTAFTASSVPLVVDTDLTNLLWDVYIKDANGCISAPIPVDIDLDAAPVLNMPAQQCFVDVDLTVDLDALSTTYNNVKSFTIDGLPTGPIATFTKAGSYKIVLTDEHGCSDEKVYIIQERLTAAATVEKDLYCEVGNEAAKIVVEVKGGVKDYTYQMYLDGVAVGTVKPATGDFTEFVTAAGDYTFEISDSNVPCTFTTVPVTVSIPGTIVLTPSQTDVICFKDSNGSLTVVPSGGAAPYTFVLTSTGTGANNSGDTTGIYTGLPQGDYKVVATDVKGCTAEIDITIVQPPLLEEEYAITQNTSCSTSTEIVVTGKGGKGTNYQYNFNGQGYDSLDRISVPNDGSVLSVTYTVKDENGCETAPVTVPIVPLNKPTALAFDATAITCNPANATSTVTVTATNGVGALEFKIIEFNGVATTLYPPVSTAGSAVPAVFAGLPFGEYKFEVTDSFGCSFSDILTIKDVVKIQATGDAFAKSCIGTDDGKVVFTMSDFKGTYTYSVTKDGAAFAGPVITSNTEVTLANLAIGVYEISVVDDITTCPTTFSVEVKDPIAVTVTEEDNVNANCKTGAVVTVLGHGGAGDYTYSFVVAGAAYGTFEPEATRELNPLTPSWYVYAKDKNGCISLPITVNIATEPLPDNFTAKVKAHCADSNGNYEIIVDDSAAIGVGPFTYSIGGGFQISKSFTVNVAKAYDITVRDKFGCETKFPALVTILQPLELDTKILDFTTCDEGDGRISVTATGGSGNYSYSIDGQPAVTTTPAIFAGLNSGSHTIDVIDTTTNCPISTTVVIAPATKIDGFKAVPTPVTCFSYTDGKIRASITPGVNDNPIYKYRINNGPLQESGLFEGLAAGDYKVEVFSGRGCPASLDITVGGPKAIVVPDPAVVQYLCTSGNTSNFATITVTGVTGGSENYDKYTYEFIRNGVSIYKGERNVYTQTDFTGGNFVVKVYDENGCEGTNPTTWVIDPFIRLDKVNVRVDNAITCPTKENITVLVDATGGTPTNLEYSIAYSSGATVPGNAPNANGVFTDLGIGEYIITVLNKDTGCLLQKVHNVFDPNTFSIQAVAVNGEICFDADNGSVDLTFVDNQLNPDDAGIFDYVVTGPLPSTAEVAKDRSASVGPERVSNLKAGLYKVVATLVGDPRCSVETLFTISQPSEALVATSAKVDITCIAGNNDGEISVSATGGWNTSYQYELVKDGNVVENYSGKTNYTGLTAGVYTINVKDAKSCMASTSQTLIVPVPINATASANVTTLPCFGDKSGVVTVSPPTGGQGSNYMYTLNILSEDPVISSGPFSSPVFSGLGAGRYSVTITDGFACEFTTNEVEIKDPLKVLATLVESRAQTCDTLTQLTLSAEGGTGPYTYSADGTTPLGSFTSSVSFEVPVGSYKYFVFDANGCRSVISNTVTIYALTPLDVKLDVSSAVVKCTGEATGVITAEAVGGLGHYSYTLLNGTGGIVRPAQDNGVFADLPIGTYRVAVNSVDCDDVSELVVINEPKEALQAQFKPTDVTCFGENNGKLEVIASGGTGVIKYAISPNLNQFDTKVLFEKLAPGDYQAIAQDENGCFVLYDFTISQPRPVIVTEVPNSMIPEVCDGDKDGAFSIEIKGGTLPYSVSLDAPNGPFTLGTATQTVFDFTNLKGGAHKVYVKDANNCPVDFEENMPNAVILNPTAQVTYDCVNNEQANMVVVTIDASITNPVEVDYSLDNNGTFQPSNIFTNVAPGSHFIVARHTNGCEVPTDLFEVAAVDPVSLIDVTNQSKDINTIVVKASGGVAPYEYSFNGESFSSSNSYRIYKTGIYKVIVRDKNGCEATIDVEGTFYDFCLPNYFTPNGDGQNDTIGPDCGALAYKELTFDIYDRYGRVVAKYHVGQKWDGRYHGNELPTGDYWYVLKLNDPKDPREFVGHFTLYR</sequence>
<evidence type="ECO:0000313" key="3">
    <source>
        <dbReference type="Proteomes" id="UP000829998"/>
    </source>
</evidence>
<dbReference type="EMBL" id="CP096829">
    <property type="protein sequence ID" value="UPZ16712.1"/>
    <property type="molecule type" value="Genomic_DNA"/>
</dbReference>
<dbReference type="NCBIfam" id="TIGR01451">
    <property type="entry name" value="B_ant_repeat"/>
    <property type="match status" value="1"/>
</dbReference>
<proteinExistence type="predicted"/>
<dbReference type="NCBIfam" id="TIGR04131">
    <property type="entry name" value="Bac_Flav_CTERM"/>
    <property type="match status" value="1"/>
</dbReference>
<evidence type="ECO:0000256" key="1">
    <source>
        <dbReference type="SAM" id="MobiDB-lite"/>
    </source>
</evidence>
<reference evidence="2 3" key="1">
    <citation type="submission" date="2022-04" db="EMBL/GenBank/DDBJ databases">
        <authorList>
            <person name="Ra J.-S."/>
            <person name="Kim S.-B."/>
        </authorList>
    </citation>
    <scope>NUCLEOTIDE SEQUENCE [LARGE SCALE GENOMIC DNA]</scope>
    <source>
        <strain evidence="2 3">MMS21-Er5</strain>
    </source>
</reference>
<dbReference type="Pfam" id="PF13573">
    <property type="entry name" value="SprB"/>
    <property type="match status" value="8"/>
</dbReference>
<feature type="compositionally biased region" description="Low complexity" evidence="1">
    <location>
        <begin position="53"/>
        <end position="63"/>
    </location>
</feature>